<dbReference type="InterPro" id="IPR009003">
    <property type="entry name" value="Peptidase_S1_PA"/>
</dbReference>
<gene>
    <name evidence="1" type="ORF">ACFORG_22165</name>
</gene>
<dbReference type="PANTHER" id="PTHR36234:SF5">
    <property type="entry name" value="LYSYL ENDOPEPTIDASE"/>
    <property type="match status" value="1"/>
</dbReference>
<dbReference type="EC" id="3.4.21.-" evidence="1"/>
<name>A0ABV7TMM5_9RHOB</name>
<keyword evidence="1" id="KW-0378">Hydrolase</keyword>
<dbReference type="InterPro" id="IPR043504">
    <property type="entry name" value="Peptidase_S1_PA_chymotrypsin"/>
</dbReference>
<dbReference type="Proteomes" id="UP001595629">
    <property type="component" value="Unassembled WGS sequence"/>
</dbReference>
<organism evidence="1 2">
    <name type="scientific">Lutimaribacter marinistellae</name>
    <dbReference type="NCBI Taxonomy" id="1820329"/>
    <lineage>
        <taxon>Bacteria</taxon>
        <taxon>Pseudomonadati</taxon>
        <taxon>Pseudomonadota</taxon>
        <taxon>Alphaproteobacteria</taxon>
        <taxon>Rhodobacterales</taxon>
        <taxon>Roseobacteraceae</taxon>
        <taxon>Lutimaribacter</taxon>
    </lineage>
</organism>
<evidence type="ECO:0000313" key="1">
    <source>
        <dbReference type="EMBL" id="MFC3616458.1"/>
    </source>
</evidence>
<dbReference type="GO" id="GO:0016787">
    <property type="term" value="F:hydrolase activity"/>
    <property type="evidence" value="ECO:0007669"/>
    <property type="project" value="UniProtKB-KW"/>
</dbReference>
<evidence type="ECO:0000313" key="2">
    <source>
        <dbReference type="Proteomes" id="UP001595629"/>
    </source>
</evidence>
<protein>
    <submittedName>
        <fullName evidence="1">Trypsin-like serine peptidase</fullName>
        <ecNumber evidence="1">3.4.21.-</ecNumber>
    </submittedName>
</protein>
<sequence>MPFGKLRLLFLSESEPSPESVLILDSVAIQSSKLTPYSVYGENQLQPINGPEVPEAARAMAGPVAFLSFIEGGRARTCSGFLIDSNRLLTNEHCVSTPSVCATTTVVFGYEYDLNGRLGIGPQRRCVSVDEAKVNFELDASVIELDSPPGEAFGTIDISAPGEDLSAPLMVIQHPGSQPKQISILDCTVNDPLVDGRGPGTDFTHTCDTAGGSSGAPILDAQGRLVGLHHFGFEDGEVWTANRGVHAELIANWLSTPIDEHFDDE</sequence>
<keyword evidence="2" id="KW-1185">Reference proteome</keyword>
<dbReference type="PANTHER" id="PTHR36234">
    <property type="entry name" value="LYSYL ENDOPEPTIDASE"/>
    <property type="match status" value="1"/>
</dbReference>
<comment type="caution">
    <text evidence="1">The sequence shown here is derived from an EMBL/GenBank/DDBJ whole genome shotgun (WGS) entry which is preliminary data.</text>
</comment>
<proteinExistence type="predicted"/>
<accession>A0ABV7TMM5</accession>
<dbReference type="SUPFAM" id="SSF50494">
    <property type="entry name" value="Trypsin-like serine proteases"/>
    <property type="match status" value="1"/>
</dbReference>
<dbReference type="RefSeq" id="WP_386737771.1">
    <property type="nucleotide sequence ID" value="NZ_JBHRXI010000049.1"/>
</dbReference>
<dbReference type="EMBL" id="JBHRXI010000049">
    <property type="protein sequence ID" value="MFC3616458.1"/>
    <property type="molecule type" value="Genomic_DNA"/>
</dbReference>
<dbReference type="Gene3D" id="2.40.10.10">
    <property type="entry name" value="Trypsin-like serine proteases"/>
    <property type="match status" value="2"/>
</dbReference>
<reference evidence="2" key="1">
    <citation type="journal article" date="2019" name="Int. J. Syst. Evol. Microbiol.">
        <title>The Global Catalogue of Microorganisms (GCM) 10K type strain sequencing project: providing services to taxonomists for standard genome sequencing and annotation.</title>
        <authorList>
            <consortium name="The Broad Institute Genomics Platform"/>
            <consortium name="The Broad Institute Genome Sequencing Center for Infectious Disease"/>
            <person name="Wu L."/>
            <person name="Ma J."/>
        </authorList>
    </citation>
    <scope>NUCLEOTIDE SEQUENCE [LARGE SCALE GENOMIC DNA]</scope>
    <source>
        <strain evidence="2">KCTC 42911</strain>
    </source>
</reference>
<dbReference type="Pfam" id="PF13365">
    <property type="entry name" value="Trypsin_2"/>
    <property type="match status" value="1"/>
</dbReference>